<feature type="transmembrane region" description="Helical" evidence="1">
    <location>
        <begin position="113"/>
        <end position="131"/>
    </location>
</feature>
<evidence type="ECO:0000313" key="3">
    <source>
        <dbReference type="Proteomes" id="UP000245609"/>
    </source>
</evidence>
<keyword evidence="1" id="KW-0812">Transmembrane</keyword>
<dbReference type="OrthoDB" id="199930at2759"/>
<gene>
    <name evidence="2" type="ORF">BB560_001070</name>
</gene>
<protein>
    <submittedName>
        <fullName evidence="2">Uncharacterized protein</fullName>
    </submittedName>
</protein>
<sequence>MFKSQVVLGLMRFPTEVVSLASFVGTAHGIIFTLVPKLTTELWGHENFGIGWGLLSAGIGVGTHICNAALASSWSTVPSKNAGATLQGQNHTNPNSICNYECLIPISAFTAKLTMISIICYLFILMHQLFWKR</sequence>
<evidence type="ECO:0000313" key="2">
    <source>
        <dbReference type="EMBL" id="PVV04434.1"/>
    </source>
</evidence>
<keyword evidence="1" id="KW-1133">Transmembrane helix</keyword>
<keyword evidence="1" id="KW-0472">Membrane</keyword>
<reference evidence="2 3" key="1">
    <citation type="journal article" date="2018" name="MBio">
        <title>Comparative Genomics Reveals the Core Gene Toolbox for the Fungus-Insect Symbiosis.</title>
        <authorList>
            <person name="Wang Y."/>
            <person name="Stata M."/>
            <person name="Wang W."/>
            <person name="Stajich J.E."/>
            <person name="White M.M."/>
            <person name="Moncalvo J.M."/>
        </authorList>
    </citation>
    <scope>NUCLEOTIDE SEQUENCE [LARGE SCALE GENOMIC DNA]</scope>
    <source>
        <strain evidence="2 3">SC-DP-2</strain>
    </source>
</reference>
<dbReference type="AlphaFoldDB" id="A0A2T9ZIM5"/>
<comment type="caution">
    <text evidence="2">The sequence shown here is derived from an EMBL/GenBank/DDBJ whole genome shotgun (WGS) entry which is preliminary data.</text>
</comment>
<keyword evidence="3" id="KW-1185">Reference proteome</keyword>
<feature type="transmembrane region" description="Helical" evidence="1">
    <location>
        <begin position="48"/>
        <end position="70"/>
    </location>
</feature>
<dbReference type="Proteomes" id="UP000245609">
    <property type="component" value="Unassembled WGS sequence"/>
</dbReference>
<feature type="transmembrane region" description="Helical" evidence="1">
    <location>
        <begin position="17"/>
        <end position="36"/>
    </location>
</feature>
<name>A0A2T9ZIM5_9FUNG</name>
<accession>A0A2T9ZIM5</accession>
<dbReference type="EMBL" id="MBFS01000125">
    <property type="protein sequence ID" value="PVV04434.1"/>
    <property type="molecule type" value="Genomic_DNA"/>
</dbReference>
<proteinExistence type="predicted"/>
<organism evidence="2 3">
    <name type="scientific">Smittium megazygosporum</name>
    <dbReference type="NCBI Taxonomy" id="133381"/>
    <lineage>
        <taxon>Eukaryota</taxon>
        <taxon>Fungi</taxon>
        <taxon>Fungi incertae sedis</taxon>
        <taxon>Zoopagomycota</taxon>
        <taxon>Kickxellomycotina</taxon>
        <taxon>Harpellomycetes</taxon>
        <taxon>Harpellales</taxon>
        <taxon>Legeriomycetaceae</taxon>
        <taxon>Smittium</taxon>
    </lineage>
</organism>
<dbReference type="STRING" id="133381.A0A2T9ZIM5"/>
<evidence type="ECO:0000256" key="1">
    <source>
        <dbReference type="SAM" id="Phobius"/>
    </source>
</evidence>